<comment type="caution">
    <text evidence="1">The sequence shown here is derived from an EMBL/GenBank/DDBJ whole genome shotgun (WGS) entry which is preliminary data.</text>
</comment>
<dbReference type="PROSITE" id="PS51257">
    <property type="entry name" value="PROKAR_LIPOPROTEIN"/>
    <property type="match status" value="1"/>
</dbReference>
<dbReference type="EMBL" id="JACAQK010000002">
    <property type="protein sequence ID" value="NWD34574.1"/>
    <property type="molecule type" value="Genomic_DNA"/>
</dbReference>
<dbReference type="RefSeq" id="WP_016971787.1">
    <property type="nucleotide sequence ID" value="NZ_CP020369.1"/>
</dbReference>
<dbReference type="Proteomes" id="UP000549134">
    <property type="component" value="Unassembled WGS sequence"/>
</dbReference>
<dbReference type="GeneID" id="55849513"/>
<reference evidence="1 2" key="1">
    <citation type="submission" date="2020-04" db="EMBL/GenBank/DDBJ databases">
        <title>Molecular characterization of pseudomonads from Agaricus bisporus reveal novel blotch 2 pathogens in Western Europe.</title>
        <authorList>
            <person name="Taparia T."/>
            <person name="Krijger M."/>
            <person name="Haynes E."/>
            <person name="Elpinstone J.G."/>
            <person name="Noble R."/>
            <person name="Van Der Wolf J."/>
        </authorList>
    </citation>
    <scope>NUCLEOTIDE SEQUENCE [LARGE SCALE GENOMIC DNA]</scope>
    <source>
        <strain evidence="1 2">IPO3746</strain>
    </source>
</reference>
<evidence type="ECO:0008006" key="3">
    <source>
        <dbReference type="Google" id="ProtNLM"/>
    </source>
</evidence>
<gene>
    <name evidence="1" type="ORF">HX787_01810</name>
</gene>
<evidence type="ECO:0000313" key="2">
    <source>
        <dbReference type="Proteomes" id="UP000549134"/>
    </source>
</evidence>
<accession>A0A7Y8AI77</accession>
<dbReference type="AlphaFoldDB" id="A0A7Y8AI77"/>
<name>A0A7Y8AI77_PSETO</name>
<protein>
    <recommendedName>
        <fullName evidence="3">Lipoprotein</fullName>
    </recommendedName>
</protein>
<evidence type="ECO:0000313" key="1">
    <source>
        <dbReference type="EMBL" id="NWD34574.1"/>
    </source>
</evidence>
<organism evidence="1 2">
    <name type="scientific">Pseudomonas tolaasii</name>
    <dbReference type="NCBI Taxonomy" id="29442"/>
    <lineage>
        <taxon>Bacteria</taxon>
        <taxon>Pseudomonadati</taxon>
        <taxon>Pseudomonadota</taxon>
        <taxon>Gammaproteobacteria</taxon>
        <taxon>Pseudomonadales</taxon>
        <taxon>Pseudomonadaceae</taxon>
        <taxon>Pseudomonas</taxon>
    </lineage>
</organism>
<proteinExistence type="predicted"/>
<sequence length="55" mass="6851">MSRIRWLLCALVLLGLGGCAVYPAYPAPCCYRPYYHSYYYHPYYRPYYYHPYYRY</sequence>